<reference evidence="3 4" key="1">
    <citation type="submission" date="2025-04" db="UniProtKB">
        <authorList>
            <consortium name="RefSeq"/>
        </authorList>
    </citation>
    <scope>IDENTIFICATION</scope>
</reference>
<protein>
    <submittedName>
        <fullName evidence="3 4">Uncharacterized protein LOC106072155 isoform X2</fullName>
    </submittedName>
</protein>
<dbReference type="AlphaFoldDB" id="A0A9W3ARD5"/>
<organism evidence="2 4">
    <name type="scientific">Biomphalaria glabrata</name>
    <name type="common">Bloodfluke planorb</name>
    <name type="synonym">Freshwater snail</name>
    <dbReference type="NCBI Taxonomy" id="6526"/>
    <lineage>
        <taxon>Eukaryota</taxon>
        <taxon>Metazoa</taxon>
        <taxon>Spiralia</taxon>
        <taxon>Lophotrochozoa</taxon>
        <taxon>Mollusca</taxon>
        <taxon>Gastropoda</taxon>
        <taxon>Heterobranchia</taxon>
        <taxon>Euthyneura</taxon>
        <taxon>Panpulmonata</taxon>
        <taxon>Hygrophila</taxon>
        <taxon>Lymnaeoidea</taxon>
        <taxon>Planorbidae</taxon>
        <taxon>Biomphalaria</taxon>
    </lineage>
</organism>
<evidence type="ECO:0000256" key="1">
    <source>
        <dbReference type="SAM" id="SignalP"/>
    </source>
</evidence>
<dbReference type="RefSeq" id="XP_055889772.1">
    <property type="nucleotide sequence ID" value="XM_056033797.1"/>
</dbReference>
<evidence type="ECO:0000313" key="3">
    <source>
        <dbReference type="RefSeq" id="XP_055889772.1"/>
    </source>
</evidence>
<evidence type="ECO:0000313" key="4">
    <source>
        <dbReference type="RefSeq" id="XP_055889773.1"/>
    </source>
</evidence>
<feature type="signal peptide" evidence="1">
    <location>
        <begin position="1"/>
        <end position="21"/>
    </location>
</feature>
<dbReference type="OMA" id="DNDIDRR"/>
<accession>A0A9W3ARD5</accession>
<dbReference type="Proteomes" id="UP001165740">
    <property type="component" value="Chromosome 6"/>
</dbReference>
<name>A0A9W3ARD5_BIOGL</name>
<keyword evidence="2" id="KW-1185">Reference proteome</keyword>
<proteinExistence type="predicted"/>
<feature type="chain" id="PRO_5044702871" evidence="1">
    <location>
        <begin position="22"/>
        <end position="255"/>
    </location>
</feature>
<dbReference type="RefSeq" id="XP_055889773.1">
    <property type="nucleotide sequence ID" value="XM_056033798.1"/>
</dbReference>
<keyword evidence="1" id="KW-0732">Signal</keyword>
<gene>
    <name evidence="3 4" type="primary">LOC106072155</name>
</gene>
<evidence type="ECO:0000313" key="2">
    <source>
        <dbReference type="Proteomes" id="UP001165740"/>
    </source>
</evidence>
<dbReference type="GeneID" id="106072155"/>
<sequence>MVRTVFAVCLFALWTATPSAAQEYSDIINAITALDTKVTTLLKSINKTVSTCCQASGSCGDQEWKLAFRGTAGVRQSVLTAYKDSTFGSKPVESGCKQVGQNLPCANHYRNNDILDNWSGVSEVALVIYKNNVKVKQVIFDGSGTNYINWFDKARVKDSSWIDMKTSSANYFSIDGHQDPTLRRTFFMSQAYGTCPNDVGWFVAVDSNGGCPWEQNSGIPMLKYSTSDSKMNWNAPTIGQADYFAVLVRRFNVPS</sequence>